<dbReference type="AlphaFoldDB" id="A0A5C7J4R3"/>
<reference evidence="1 2" key="1">
    <citation type="submission" date="2018-09" db="EMBL/GenBank/DDBJ databases">
        <title>Metagenome Assembled Genomes from an Advanced Water Purification Facility.</title>
        <authorList>
            <person name="Stamps B.W."/>
            <person name="Spear J.R."/>
        </authorList>
    </citation>
    <scope>NUCLEOTIDE SEQUENCE [LARGE SCALE GENOMIC DNA]</scope>
    <source>
        <strain evidence="1">Bin_63_2</strain>
    </source>
</reference>
<dbReference type="EMBL" id="SSDS01000096">
    <property type="protein sequence ID" value="TXG75892.1"/>
    <property type="molecule type" value="Genomic_DNA"/>
</dbReference>
<dbReference type="Proteomes" id="UP000321026">
    <property type="component" value="Unassembled WGS sequence"/>
</dbReference>
<accession>A0A5C7J4R3</accession>
<sequence length="152" mass="16407">MAITFDPTAKRIILDSTSVTASQIWIAWIDWVATGDNSKYLPAMMQVGGDSLGSGLFIPPYIFLLNGWRVRPMEADHDLTITGNLFVDGGGTPVVRTLGQYQVNVSYTVPVQAQGISISGSSGPTSTEIANEVWSHSFTNKLLTVAKFLGLK</sequence>
<organism evidence="1 2">
    <name type="scientific">Candidatus Dojkabacteria bacterium</name>
    <dbReference type="NCBI Taxonomy" id="2099670"/>
    <lineage>
        <taxon>Bacteria</taxon>
        <taxon>Candidatus Dojkabacteria</taxon>
    </lineage>
</organism>
<evidence type="ECO:0000313" key="2">
    <source>
        <dbReference type="Proteomes" id="UP000321026"/>
    </source>
</evidence>
<protein>
    <submittedName>
        <fullName evidence="1">Uncharacterized protein</fullName>
    </submittedName>
</protein>
<evidence type="ECO:0000313" key="1">
    <source>
        <dbReference type="EMBL" id="TXG75892.1"/>
    </source>
</evidence>
<proteinExistence type="predicted"/>
<name>A0A5C7J4R3_9BACT</name>
<gene>
    <name evidence="1" type="ORF">E6Q11_06155</name>
</gene>
<comment type="caution">
    <text evidence="1">The sequence shown here is derived from an EMBL/GenBank/DDBJ whole genome shotgun (WGS) entry which is preliminary data.</text>
</comment>